<evidence type="ECO:0000313" key="2">
    <source>
        <dbReference type="EMBL" id="KMQ86999.1"/>
    </source>
</evidence>
<protein>
    <submittedName>
        <fullName evidence="2">Reverse transcriptase</fullName>
    </submittedName>
</protein>
<dbReference type="PANTHER" id="PTHR47027">
    <property type="entry name" value="REVERSE TRANSCRIPTASE DOMAIN-CONTAINING PROTEIN"/>
    <property type="match status" value="1"/>
</dbReference>
<comment type="caution">
    <text evidence="2">The sequence shown here is derived from an EMBL/GenBank/DDBJ whole genome shotgun (WGS) entry which is preliminary data.</text>
</comment>
<keyword evidence="2" id="KW-0548">Nucleotidyltransferase</keyword>
<keyword evidence="3" id="KW-1185">Reference proteome</keyword>
<dbReference type="PaxDb" id="67767-A0A0J7K9Q1"/>
<evidence type="ECO:0000313" key="3">
    <source>
        <dbReference type="Proteomes" id="UP000036403"/>
    </source>
</evidence>
<name>A0A0J7K9Q1_LASNI</name>
<gene>
    <name evidence="2" type="ORF">RF55_13858</name>
</gene>
<proteinExistence type="predicted"/>
<sequence length="743" mass="83450">MYGGLIIEVPGPEGASLANTLQEKLKVARDNDPKGRRWYALNVLQQYILEKGASICAISEPPPGVAHSEKWFSSTNGTAAIMWVSVRASDVPCNLVRRGKFSVVVLYRDVYVASCYISPNVPIETFQEFLDELDYLLRYTGGNLLVYGDFNSKDTLWGCPSTDRRGSKLANWAATRDLRLLNRGNIPTFVDPQGFSIVDLSWASPILVSRIVEWSVVQDAESLSDHAYIWMVISDTSSSRERSRPTPKGWSFKRMDSDLFAEVLKWYGVSGPGEDDLESASSLAGWITRGVCDACDVSTFRLGSSRERRSSYWWNDTIADCRKVSISARRQLIRSRRRGNTEEIDSKKLAYKIVKKNLRSEINRVKKNAWDELILSINDDPWGLPYKVVLNKLRSAGPGLSERVSARILARLLGTLFPAGTLPSAAEVDWQIPAWDDVWNVSISEVEDVIATILDEAPLKARSICLLDEAGKALEKIIAARIHDWMDENPMSGLSEWQFGFRRHRSTVDALFAVRDFIETAVSAGGVAIAVSLDITNAFNSIFWIKSLGLSIAAQKTEAVYFHGRGKKPRIMPTVYIDNAYVTSTASMKYLGVIIDSGWTFEDHFRYMEAKTSKVSRALFRLMPNLRGPHEGKRKLYANVLTSVITYAAPVWSDALSSASLRTRQPVVQLQRSMAIRVVSAYRTLSFDVATLLACMTPWALEVDLRRRVYSWVTDLRTRGEWTKEAVAEIKAQERIITNRHGP</sequence>
<accession>A0A0J7K9Q1</accession>
<dbReference type="GO" id="GO:0003964">
    <property type="term" value="F:RNA-directed DNA polymerase activity"/>
    <property type="evidence" value="ECO:0007669"/>
    <property type="project" value="UniProtKB-KW"/>
</dbReference>
<evidence type="ECO:0000259" key="1">
    <source>
        <dbReference type="Pfam" id="PF14529"/>
    </source>
</evidence>
<keyword evidence="2" id="KW-0695">RNA-directed DNA polymerase</keyword>
<dbReference type="Pfam" id="PF14529">
    <property type="entry name" value="Exo_endo_phos_2"/>
    <property type="match status" value="1"/>
</dbReference>
<dbReference type="OrthoDB" id="7555335at2759"/>
<dbReference type="InterPro" id="IPR005135">
    <property type="entry name" value="Endo/exonuclease/phosphatase"/>
</dbReference>
<organism evidence="2 3">
    <name type="scientific">Lasius niger</name>
    <name type="common">Black garden ant</name>
    <dbReference type="NCBI Taxonomy" id="67767"/>
    <lineage>
        <taxon>Eukaryota</taxon>
        <taxon>Metazoa</taxon>
        <taxon>Ecdysozoa</taxon>
        <taxon>Arthropoda</taxon>
        <taxon>Hexapoda</taxon>
        <taxon>Insecta</taxon>
        <taxon>Pterygota</taxon>
        <taxon>Neoptera</taxon>
        <taxon>Endopterygota</taxon>
        <taxon>Hymenoptera</taxon>
        <taxon>Apocrita</taxon>
        <taxon>Aculeata</taxon>
        <taxon>Formicoidea</taxon>
        <taxon>Formicidae</taxon>
        <taxon>Formicinae</taxon>
        <taxon>Lasius</taxon>
        <taxon>Lasius</taxon>
    </lineage>
</organism>
<dbReference type="AlphaFoldDB" id="A0A0J7K9Q1"/>
<dbReference type="SUPFAM" id="SSF56219">
    <property type="entry name" value="DNase I-like"/>
    <property type="match status" value="1"/>
</dbReference>
<feature type="domain" description="Endonuclease/exonuclease/phosphatase" evidence="1">
    <location>
        <begin position="111"/>
        <end position="229"/>
    </location>
</feature>
<dbReference type="InterPro" id="IPR036691">
    <property type="entry name" value="Endo/exonu/phosph_ase_sf"/>
</dbReference>
<dbReference type="Proteomes" id="UP000036403">
    <property type="component" value="Unassembled WGS sequence"/>
</dbReference>
<reference evidence="2 3" key="1">
    <citation type="submission" date="2015-04" db="EMBL/GenBank/DDBJ databases">
        <title>Lasius niger genome sequencing.</title>
        <authorList>
            <person name="Konorov E.A."/>
            <person name="Nikitin M.A."/>
            <person name="Kirill M.V."/>
            <person name="Chang P."/>
        </authorList>
    </citation>
    <scope>NUCLEOTIDE SEQUENCE [LARGE SCALE GENOMIC DNA]</scope>
    <source>
        <tissue evidence="2">Whole</tissue>
    </source>
</reference>
<dbReference type="Gene3D" id="3.60.10.10">
    <property type="entry name" value="Endonuclease/exonuclease/phosphatase"/>
    <property type="match status" value="1"/>
</dbReference>
<keyword evidence="2" id="KW-0808">Transferase</keyword>
<dbReference type="EMBL" id="LBMM01011154">
    <property type="protein sequence ID" value="KMQ86999.1"/>
    <property type="molecule type" value="Genomic_DNA"/>
</dbReference>
<dbReference type="PANTHER" id="PTHR47027:SF20">
    <property type="entry name" value="REVERSE TRANSCRIPTASE-LIKE PROTEIN WITH RNA-DIRECTED DNA POLYMERASE DOMAIN"/>
    <property type="match status" value="1"/>
</dbReference>
<dbReference type="CDD" id="cd09077">
    <property type="entry name" value="R1-I-EN"/>
    <property type="match status" value="1"/>
</dbReference>